<gene>
    <name evidence="5" type="ORF">H4075_16450</name>
</gene>
<keyword evidence="3" id="KW-0378">Hydrolase</keyword>
<dbReference type="InterPro" id="IPR051201">
    <property type="entry name" value="Chloro_Bact_Ser_Proteases"/>
</dbReference>
<reference evidence="6" key="1">
    <citation type="submission" date="2020-08" db="EMBL/GenBank/DDBJ databases">
        <title>Lacibacter sp. S13-6-6 genome sequencing.</title>
        <authorList>
            <person name="Jin L."/>
        </authorList>
    </citation>
    <scope>NUCLEOTIDE SEQUENCE [LARGE SCALE GENOMIC DNA]</scope>
    <source>
        <strain evidence="6">S13-6-6</strain>
    </source>
</reference>
<dbReference type="Pfam" id="PF13365">
    <property type="entry name" value="Trypsin_2"/>
    <property type="match status" value="1"/>
</dbReference>
<name>A0A7G5XDV4_9BACT</name>
<keyword evidence="6" id="KW-1185">Reference proteome</keyword>
<organism evidence="5 6">
    <name type="scientific">Lacibacter sediminis</name>
    <dbReference type="NCBI Taxonomy" id="2760713"/>
    <lineage>
        <taxon>Bacteria</taxon>
        <taxon>Pseudomonadati</taxon>
        <taxon>Bacteroidota</taxon>
        <taxon>Chitinophagia</taxon>
        <taxon>Chitinophagales</taxon>
        <taxon>Chitinophagaceae</taxon>
        <taxon>Lacibacter</taxon>
    </lineage>
</organism>
<keyword evidence="4" id="KW-0472">Membrane</keyword>
<dbReference type="AlphaFoldDB" id="A0A7G5XDV4"/>
<evidence type="ECO:0000256" key="3">
    <source>
        <dbReference type="ARBA" id="ARBA00022801"/>
    </source>
</evidence>
<dbReference type="PANTHER" id="PTHR43343">
    <property type="entry name" value="PEPTIDASE S12"/>
    <property type="match status" value="1"/>
</dbReference>
<dbReference type="EMBL" id="CP060007">
    <property type="protein sequence ID" value="QNA43657.1"/>
    <property type="molecule type" value="Genomic_DNA"/>
</dbReference>
<accession>A0A7G5XDV4</accession>
<evidence type="ECO:0000256" key="2">
    <source>
        <dbReference type="ARBA" id="ARBA00022670"/>
    </source>
</evidence>
<comment type="similarity">
    <text evidence="1">Belongs to the peptidase S1C family.</text>
</comment>
<dbReference type="InterPro" id="IPR009003">
    <property type="entry name" value="Peptidase_S1_PA"/>
</dbReference>
<dbReference type="InterPro" id="IPR043504">
    <property type="entry name" value="Peptidase_S1_PA_chymotrypsin"/>
</dbReference>
<dbReference type="PANTHER" id="PTHR43343:SF3">
    <property type="entry name" value="PROTEASE DO-LIKE 8, CHLOROPLASTIC"/>
    <property type="match status" value="1"/>
</dbReference>
<dbReference type="GO" id="GO:0006508">
    <property type="term" value="P:proteolysis"/>
    <property type="evidence" value="ECO:0007669"/>
    <property type="project" value="UniProtKB-KW"/>
</dbReference>
<dbReference type="Gene3D" id="2.40.10.10">
    <property type="entry name" value="Trypsin-like serine proteases"/>
    <property type="match status" value="2"/>
</dbReference>
<protein>
    <submittedName>
        <fullName evidence="5">Trypsin-like peptidase domain-containing protein</fullName>
    </submittedName>
</protein>
<feature type="transmembrane region" description="Helical" evidence="4">
    <location>
        <begin position="100"/>
        <end position="119"/>
    </location>
</feature>
<dbReference type="SUPFAM" id="SSF50494">
    <property type="entry name" value="Trypsin-like serine proteases"/>
    <property type="match status" value="1"/>
</dbReference>
<dbReference type="InterPro" id="IPR001940">
    <property type="entry name" value="Peptidase_S1C"/>
</dbReference>
<dbReference type="PRINTS" id="PR00834">
    <property type="entry name" value="PROTEASES2C"/>
</dbReference>
<dbReference type="Proteomes" id="UP000515344">
    <property type="component" value="Chromosome"/>
</dbReference>
<evidence type="ECO:0000313" key="5">
    <source>
        <dbReference type="EMBL" id="QNA43657.1"/>
    </source>
</evidence>
<keyword evidence="4" id="KW-0812">Transmembrane</keyword>
<sequence>MDEILLLDATERYLNGEMNAEEKAMFEQLRETSQEVDQMVVEHSFFLQQINRYGGIREMKHSLHEVHNQLLQDGEIKEEVLSTSAKVVNMWKRYKRTMTIAASIAGITAISISSMTLLFTPKSNDKQVQELVNSVKDIKGQLIQQGNRINHIANATKIPTGTSVTGFGSAFLVDGKGYLVTNAHVLRNAKGIIVLNSKGDEFKAIIVKVDDTKDIAILKIVDKDYKSLGTLPYGIRKSSTDIAEPIFTLGYPRNEIVYGEGYLSAKTGFNGDTLSCQIAVAANPGNSGGPVFNKNGEVIGILSTKETKADGVVFAIQSKYIIETVNQLKKDDSTIELKLPSKSSVRGMGASEQVKKIQDYVYMVKVY</sequence>
<keyword evidence="2" id="KW-0645">Protease</keyword>
<evidence type="ECO:0000256" key="4">
    <source>
        <dbReference type="SAM" id="Phobius"/>
    </source>
</evidence>
<proteinExistence type="inferred from homology"/>
<evidence type="ECO:0000256" key="1">
    <source>
        <dbReference type="ARBA" id="ARBA00010541"/>
    </source>
</evidence>
<keyword evidence="4" id="KW-1133">Transmembrane helix</keyword>
<dbReference type="RefSeq" id="WP_182801919.1">
    <property type="nucleotide sequence ID" value="NZ_CP060007.1"/>
</dbReference>
<dbReference type="KEGG" id="lacs:H4075_16450"/>
<evidence type="ECO:0000313" key="6">
    <source>
        <dbReference type="Proteomes" id="UP000515344"/>
    </source>
</evidence>
<dbReference type="GO" id="GO:0004252">
    <property type="term" value="F:serine-type endopeptidase activity"/>
    <property type="evidence" value="ECO:0007669"/>
    <property type="project" value="InterPro"/>
</dbReference>